<dbReference type="AlphaFoldDB" id="A0A7L2SIY1"/>
<evidence type="ECO:0000256" key="3">
    <source>
        <dbReference type="ARBA" id="ARBA00023157"/>
    </source>
</evidence>
<dbReference type="GO" id="GO:0032217">
    <property type="term" value="F:riboflavin transmembrane transporter activity"/>
    <property type="evidence" value="ECO:0007669"/>
    <property type="project" value="TreeGrafter"/>
</dbReference>
<keyword evidence="2 5" id="KW-0732">Signal</keyword>
<feature type="chain" id="PRO_5029887570" evidence="5">
    <location>
        <begin position="18"/>
        <end position="234"/>
    </location>
</feature>
<comment type="caution">
    <text evidence="7">The sequence shown here is derived from an EMBL/GenBank/DDBJ whole genome shotgun (WGS) entry which is preliminary data.</text>
</comment>
<dbReference type="GO" id="GO:0038023">
    <property type="term" value="F:signaling receptor activity"/>
    <property type="evidence" value="ECO:0007669"/>
    <property type="project" value="TreeGrafter"/>
</dbReference>
<feature type="non-terminal residue" evidence="7">
    <location>
        <position position="1"/>
    </location>
</feature>
<sequence length="234" mass="26747">MLRFAITLLAIITSSTCQQHGCLEGDTQKPKPSPEPNMRECTLYSKCKSGLIFSKYGQEVQHCLFVAFLIHHSCEDFTKKIECFYRCSPHAVRWINRNNTAAIQAVPLCQSFCDDWYEACKDDSICVRNWLTDWEWDESGENHCKDKCIPYSEVYANGTDMCQSMWGESFKVSESSCLCLQMNKKDTIAIKYLPSKSSEESSSSSSSSSSEEHACQNKLLKFEKLKQEEGEQTR</sequence>
<dbReference type="GO" id="GO:1902444">
    <property type="term" value="F:riboflavin binding"/>
    <property type="evidence" value="ECO:0007669"/>
    <property type="project" value="TreeGrafter"/>
</dbReference>
<comment type="similarity">
    <text evidence="1">Belongs to the folate receptor family.</text>
</comment>
<evidence type="ECO:0000256" key="5">
    <source>
        <dbReference type="SAM" id="SignalP"/>
    </source>
</evidence>
<name>A0A7L2SIY1_9PASS</name>
<gene>
    <name evidence="7" type="primary">Rbp</name>
    <name evidence="7" type="ORF">MYSCRO_R02509</name>
</gene>
<reference evidence="7 8" key="1">
    <citation type="submission" date="2019-09" db="EMBL/GenBank/DDBJ databases">
        <title>Bird 10,000 Genomes (B10K) Project - Family phase.</title>
        <authorList>
            <person name="Zhang G."/>
        </authorList>
    </citation>
    <scope>NUCLEOTIDE SEQUENCE [LARGE SCALE GENOMIC DNA]</scope>
    <source>
        <strain evidence="7">B10K-DU-002-82</strain>
    </source>
</reference>
<dbReference type="OrthoDB" id="5982417at2759"/>
<evidence type="ECO:0000256" key="1">
    <source>
        <dbReference type="ARBA" id="ARBA00007932"/>
    </source>
</evidence>
<feature type="signal peptide" evidence="5">
    <location>
        <begin position="1"/>
        <end position="17"/>
    </location>
</feature>
<evidence type="ECO:0000313" key="8">
    <source>
        <dbReference type="Proteomes" id="UP000537747"/>
    </source>
</evidence>
<feature type="compositionally biased region" description="Low complexity" evidence="4">
    <location>
        <begin position="200"/>
        <end position="209"/>
    </location>
</feature>
<feature type="region of interest" description="Disordered" evidence="4">
    <location>
        <begin position="195"/>
        <end position="215"/>
    </location>
</feature>
<organism evidence="7 8">
    <name type="scientific">Mystacornis crossleyi</name>
    <dbReference type="NCBI Taxonomy" id="98133"/>
    <lineage>
        <taxon>Eukaryota</taxon>
        <taxon>Metazoa</taxon>
        <taxon>Chordata</taxon>
        <taxon>Craniata</taxon>
        <taxon>Vertebrata</taxon>
        <taxon>Euteleostomi</taxon>
        <taxon>Archelosauria</taxon>
        <taxon>Archosauria</taxon>
        <taxon>Dinosauria</taxon>
        <taxon>Saurischia</taxon>
        <taxon>Theropoda</taxon>
        <taxon>Coelurosauria</taxon>
        <taxon>Aves</taxon>
        <taxon>Neognathae</taxon>
        <taxon>Neoaves</taxon>
        <taxon>Telluraves</taxon>
        <taxon>Australaves</taxon>
        <taxon>Passeriformes</taxon>
        <taxon>Sylvioidea</taxon>
        <taxon>Timaliidae</taxon>
        <taxon>Mystacornis</taxon>
    </lineage>
</organism>
<dbReference type="GO" id="GO:0009897">
    <property type="term" value="C:external side of plasma membrane"/>
    <property type="evidence" value="ECO:0007669"/>
    <property type="project" value="TreeGrafter"/>
</dbReference>
<dbReference type="Proteomes" id="UP000537747">
    <property type="component" value="Unassembled WGS sequence"/>
</dbReference>
<evidence type="ECO:0000256" key="2">
    <source>
        <dbReference type="ARBA" id="ARBA00022729"/>
    </source>
</evidence>
<feature type="non-terminal residue" evidence="7">
    <location>
        <position position="234"/>
    </location>
</feature>
<dbReference type="EMBL" id="VYZQ01058431">
    <property type="protein sequence ID" value="NXS21430.1"/>
    <property type="molecule type" value="Genomic_DNA"/>
</dbReference>
<dbReference type="PANTHER" id="PTHR10517">
    <property type="entry name" value="FOLATE RECEPTOR"/>
    <property type="match status" value="1"/>
</dbReference>
<dbReference type="InterPro" id="IPR004269">
    <property type="entry name" value="Folate_rcpt"/>
</dbReference>
<protein>
    <submittedName>
        <fullName evidence="7">RBP protein</fullName>
    </submittedName>
</protein>
<accession>A0A7L2SIY1</accession>
<keyword evidence="8" id="KW-1185">Reference proteome</keyword>
<feature type="domain" description="Folate receptor-like" evidence="6">
    <location>
        <begin position="22"/>
        <end position="181"/>
    </location>
</feature>
<proteinExistence type="inferred from homology"/>
<dbReference type="PANTHER" id="PTHR10517:SF19">
    <property type="entry name" value="RETBINDIN"/>
    <property type="match status" value="1"/>
</dbReference>
<dbReference type="Pfam" id="PF03024">
    <property type="entry name" value="Folate_rec"/>
    <property type="match status" value="1"/>
</dbReference>
<evidence type="ECO:0000256" key="4">
    <source>
        <dbReference type="SAM" id="MobiDB-lite"/>
    </source>
</evidence>
<dbReference type="InterPro" id="IPR018143">
    <property type="entry name" value="Folate_rcpt-like"/>
</dbReference>
<keyword evidence="3" id="KW-1015">Disulfide bond</keyword>
<evidence type="ECO:0000259" key="6">
    <source>
        <dbReference type="Pfam" id="PF03024"/>
    </source>
</evidence>
<evidence type="ECO:0000313" key="7">
    <source>
        <dbReference type="EMBL" id="NXS21430.1"/>
    </source>
</evidence>